<keyword evidence="2" id="KW-1185">Reference proteome</keyword>
<proteinExistence type="predicted"/>
<reference evidence="1 2" key="1">
    <citation type="journal article" date="2018" name="Mol. Plant">
        <title>The genome of Artemisia annua provides insight into the evolution of Asteraceae family and artemisinin biosynthesis.</title>
        <authorList>
            <person name="Shen Q."/>
            <person name="Zhang L."/>
            <person name="Liao Z."/>
            <person name="Wang S."/>
            <person name="Yan T."/>
            <person name="Shi P."/>
            <person name="Liu M."/>
            <person name="Fu X."/>
            <person name="Pan Q."/>
            <person name="Wang Y."/>
            <person name="Lv Z."/>
            <person name="Lu X."/>
            <person name="Zhang F."/>
            <person name="Jiang W."/>
            <person name="Ma Y."/>
            <person name="Chen M."/>
            <person name="Hao X."/>
            <person name="Li L."/>
            <person name="Tang Y."/>
            <person name="Lv G."/>
            <person name="Zhou Y."/>
            <person name="Sun X."/>
            <person name="Brodelius P.E."/>
            <person name="Rose J.K.C."/>
            <person name="Tang K."/>
        </authorList>
    </citation>
    <scope>NUCLEOTIDE SEQUENCE [LARGE SCALE GENOMIC DNA]</scope>
    <source>
        <strain evidence="2">cv. Huhao1</strain>
        <tissue evidence="1">Leaf</tissue>
    </source>
</reference>
<evidence type="ECO:0000313" key="2">
    <source>
        <dbReference type="Proteomes" id="UP000245207"/>
    </source>
</evidence>
<dbReference type="OrthoDB" id="1748554at2759"/>
<dbReference type="EMBL" id="PKPP01003557">
    <property type="protein sequence ID" value="PWA68840.1"/>
    <property type="molecule type" value="Genomic_DNA"/>
</dbReference>
<comment type="caution">
    <text evidence="1">The sequence shown here is derived from an EMBL/GenBank/DDBJ whole genome shotgun (WGS) entry which is preliminary data.</text>
</comment>
<gene>
    <name evidence="1" type="ORF">CTI12_AA304880</name>
</gene>
<organism evidence="1 2">
    <name type="scientific">Artemisia annua</name>
    <name type="common">Sweet wormwood</name>
    <dbReference type="NCBI Taxonomy" id="35608"/>
    <lineage>
        <taxon>Eukaryota</taxon>
        <taxon>Viridiplantae</taxon>
        <taxon>Streptophyta</taxon>
        <taxon>Embryophyta</taxon>
        <taxon>Tracheophyta</taxon>
        <taxon>Spermatophyta</taxon>
        <taxon>Magnoliopsida</taxon>
        <taxon>eudicotyledons</taxon>
        <taxon>Gunneridae</taxon>
        <taxon>Pentapetalae</taxon>
        <taxon>asterids</taxon>
        <taxon>campanulids</taxon>
        <taxon>Asterales</taxon>
        <taxon>Asteraceae</taxon>
        <taxon>Asteroideae</taxon>
        <taxon>Anthemideae</taxon>
        <taxon>Artemisiinae</taxon>
        <taxon>Artemisia</taxon>
    </lineage>
</organism>
<dbReference type="Proteomes" id="UP000245207">
    <property type="component" value="Unassembled WGS sequence"/>
</dbReference>
<dbReference type="GO" id="GO:0003964">
    <property type="term" value="F:RNA-directed DNA polymerase activity"/>
    <property type="evidence" value="ECO:0007669"/>
    <property type="project" value="UniProtKB-KW"/>
</dbReference>
<protein>
    <submittedName>
        <fullName evidence="1">Reverse transcriptase zinc-binding domain-containing protein</fullName>
    </submittedName>
</protein>
<keyword evidence="1" id="KW-0808">Transferase</keyword>
<name>A0A2U1N5Q4_ARTAN</name>
<evidence type="ECO:0000313" key="1">
    <source>
        <dbReference type="EMBL" id="PWA68840.1"/>
    </source>
</evidence>
<accession>A0A2U1N5Q4</accession>
<keyword evidence="1" id="KW-0548">Nucleotidyltransferase</keyword>
<dbReference type="AlphaFoldDB" id="A0A2U1N5Q4"/>
<keyword evidence="1" id="KW-0695">RNA-directed DNA polymerase</keyword>
<sequence length="77" mass="9074">MWHDNWSSLGPLMQYITHRDICDARLSMDITVGEMIENGKWKWPVEWYEKFPIITSIEDPSSNNDAEDTVVWISKSE</sequence>